<evidence type="ECO:0000313" key="15">
    <source>
        <dbReference type="Proteomes" id="UP001500936"/>
    </source>
</evidence>
<dbReference type="SMART" id="SM00388">
    <property type="entry name" value="HisKA"/>
    <property type="match status" value="1"/>
</dbReference>
<evidence type="ECO:0000256" key="7">
    <source>
        <dbReference type="ARBA" id="ARBA00022777"/>
    </source>
</evidence>
<feature type="domain" description="Histidine kinase" evidence="12">
    <location>
        <begin position="237"/>
        <end position="456"/>
    </location>
</feature>
<dbReference type="InterPro" id="IPR036097">
    <property type="entry name" value="HisK_dim/P_sf"/>
</dbReference>
<dbReference type="InterPro" id="IPR050428">
    <property type="entry name" value="TCS_sensor_his_kinase"/>
</dbReference>
<keyword evidence="8 11" id="KW-1133">Transmembrane helix</keyword>
<evidence type="ECO:0000256" key="4">
    <source>
        <dbReference type="ARBA" id="ARBA00022553"/>
    </source>
</evidence>
<protein>
    <recommendedName>
        <fullName evidence="3">histidine kinase</fullName>
        <ecNumber evidence="3">2.7.13.3</ecNumber>
    </recommendedName>
</protein>
<dbReference type="PANTHER" id="PTHR45436">
    <property type="entry name" value="SENSOR HISTIDINE KINASE YKOH"/>
    <property type="match status" value="1"/>
</dbReference>
<proteinExistence type="predicted"/>
<evidence type="ECO:0000256" key="3">
    <source>
        <dbReference type="ARBA" id="ARBA00012438"/>
    </source>
</evidence>
<reference evidence="15" key="1">
    <citation type="journal article" date="2019" name="Int. J. Syst. Evol. Microbiol.">
        <title>The Global Catalogue of Microorganisms (GCM) 10K type strain sequencing project: providing services to taxonomists for standard genome sequencing and annotation.</title>
        <authorList>
            <consortium name="The Broad Institute Genomics Platform"/>
            <consortium name="The Broad Institute Genome Sequencing Center for Infectious Disease"/>
            <person name="Wu L."/>
            <person name="Ma J."/>
        </authorList>
    </citation>
    <scope>NUCLEOTIDE SEQUENCE [LARGE SCALE GENOMIC DNA]</scope>
    <source>
        <strain evidence="15">JCM 17925</strain>
    </source>
</reference>
<keyword evidence="6 11" id="KW-0812">Transmembrane</keyword>
<comment type="subcellular location">
    <subcellularLocation>
        <location evidence="2">Membrane</location>
    </subcellularLocation>
</comment>
<dbReference type="PROSITE" id="PS50885">
    <property type="entry name" value="HAMP"/>
    <property type="match status" value="1"/>
</dbReference>
<dbReference type="Proteomes" id="UP001500936">
    <property type="component" value="Unassembled WGS sequence"/>
</dbReference>
<comment type="catalytic activity">
    <reaction evidence="1">
        <text>ATP + protein L-histidine = ADP + protein N-phospho-L-histidine.</text>
        <dbReference type="EC" id="2.7.13.3"/>
    </reaction>
</comment>
<evidence type="ECO:0000259" key="13">
    <source>
        <dbReference type="PROSITE" id="PS50885"/>
    </source>
</evidence>
<dbReference type="Gene3D" id="1.10.287.130">
    <property type="match status" value="1"/>
</dbReference>
<evidence type="ECO:0000256" key="9">
    <source>
        <dbReference type="ARBA" id="ARBA00023012"/>
    </source>
</evidence>
<dbReference type="InterPro" id="IPR003661">
    <property type="entry name" value="HisK_dim/P_dom"/>
</dbReference>
<dbReference type="PROSITE" id="PS50109">
    <property type="entry name" value="HIS_KIN"/>
    <property type="match status" value="1"/>
</dbReference>
<evidence type="ECO:0000313" key="14">
    <source>
        <dbReference type="EMBL" id="GAA4400721.1"/>
    </source>
</evidence>
<name>A0ABP8K5I9_9BACT</name>
<dbReference type="InterPro" id="IPR036890">
    <property type="entry name" value="HATPase_C_sf"/>
</dbReference>
<keyword evidence="5" id="KW-0808">Transferase</keyword>
<dbReference type="CDD" id="cd00082">
    <property type="entry name" value="HisKA"/>
    <property type="match status" value="1"/>
</dbReference>
<evidence type="ECO:0000256" key="8">
    <source>
        <dbReference type="ARBA" id="ARBA00022989"/>
    </source>
</evidence>
<dbReference type="PRINTS" id="PR00344">
    <property type="entry name" value="BCTRLSENSOR"/>
</dbReference>
<accession>A0ABP8K5I9</accession>
<dbReference type="EMBL" id="BAABHB010000002">
    <property type="protein sequence ID" value="GAA4400721.1"/>
    <property type="molecule type" value="Genomic_DNA"/>
</dbReference>
<keyword evidence="7 14" id="KW-0418">Kinase</keyword>
<dbReference type="InterPro" id="IPR003660">
    <property type="entry name" value="HAMP_dom"/>
</dbReference>
<evidence type="ECO:0000256" key="10">
    <source>
        <dbReference type="ARBA" id="ARBA00023136"/>
    </source>
</evidence>
<dbReference type="CDD" id="cd00075">
    <property type="entry name" value="HATPase"/>
    <property type="match status" value="1"/>
</dbReference>
<feature type="domain" description="HAMP" evidence="13">
    <location>
        <begin position="198"/>
        <end position="229"/>
    </location>
</feature>
<comment type="caution">
    <text evidence="14">The sequence shown here is derived from an EMBL/GenBank/DDBJ whole genome shotgun (WGS) entry which is preliminary data.</text>
</comment>
<feature type="transmembrane region" description="Helical" evidence="11">
    <location>
        <begin position="156"/>
        <end position="175"/>
    </location>
</feature>
<gene>
    <name evidence="14" type="ORF">GCM10023187_14180</name>
</gene>
<dbReference type="SUPFAM" id="SSF47384">
    <property type="entry name" value="Homodimeric domain of signal transducing histidine kinase"/>
    <property type="match status" value="1"/>
</dbReference>
<dbReference type="Pfam" id="PF00512">
    <property type="entry name" value="HisKA"/>
    <property type="match status" value="1"/>
</dbReference>
<dbReference type="GO" id="GO:0016301">
    <property type="term" value="F:kinase activity"/>
    <property type="evidence" value="ECO:0007669"/>
    <property type="project" value="UniProtKB-KW"/>
</dbReference>
<dbReference type="Gene3D" id="3.30.565.10">
    <property type="entry name" value="Histidine kinase-like ATPase, C-terminal domain"/>
    <property type="match status" value="1"/>
</dbReference>
<dbReference type="SUPFAM" id="SSF55874">
    <property type="entry name" value="ATPase domain of HSP90 chaperone/DNA topoisomerase II/histidine kinase"/>
    <property type="match status" value="1"/>
</dbReference>
<evidence type="ECO:0000256" key="11">
    <source>
        <dbReference type="SAM" id="Phobius"/>
    </source>
</evidence>
<evidence type="ECO:0000256" key="2">
    <source>
        <dbReference type="ARBA" id="ARBA00004370"/>
    </source>
</evidence>
<organism evidence="14 15">
    <name type="scientific">Nibrella viscosa</name>
    <dbReference type="NCBI Taxonomy" id="1084524"/>
    <lineage>
        <taxon>Bacteria</taxon>
        <taxon>Pseudomonadati</taxon>
        <taxon>Bacteroidota</taxon>
        <taxon>Cytophagia</taxon>
        <taxon>Cytophagales</taxon>
        <taxon>Spirosomataceae</taxon>
        <taxon>Nibrella</taxon>
    </lineage>
</organism>
<keyword evidence="4" id="KW-0597">Phosphoprotein</keyword>
<dbReference type="Gene3D" id="6.10.340.10">
    <property type="match status" value="1"/>
</dbReference>
<dbReference type="InterPro" id="IPR005467">
    <property type="entry name" value="His_kinase_dom"/>
</dbReference>
<keyword evidence="15" id="KW-1185">Reference proteome</keyword>
<evidence type="ECO:0000256" key="5">
    <source>
        <dbReference type="ARBA" id="ARBA00022679"/>
    </source>
</evidence>
<dbReference type="Pfam" id="PF02518">
    <property type="entry name" value="HATPase_c"/>
    <property type="match status" value="1"/>
</dbReference>
<keyword evidence="9" id="KW-0902">Two-component regulatory system</keyword>
<dbReference type="InterPro" id="IPR003594">
    <property type="entry name" value="HATPase_dom"/>
</dbReference>
<evidence type="ECO:0000256" key="1">
    <source>
        <dbReference type="ARBA" id="ARBA00000085"/>
    </source>
</evidence>
<dbReference type="EC" id="2.7.13.3" evidence="3"/>
<sequence>MTIRTRLTLRFTLLVTAILAVTFASMYWVSWYFLSSDFYRRLDRKAVTTGDLLLQRQVDAKLLAELSQLRRDHLPSQQVVVYNQANVPVYRTGDSAVRVIKKTVLDRIRQEKRAAFRVGNTYGTGVLYTTPVGRYVVVATARNSIGDDFLDRMAQMMGLLFLAITALVGFSGWLYTGDALLPMKRIENHLNLIFPRTLNERLVADTTDEPGRLSGTINRLLDRIEESFQLQRMFVANVSHELRNPLTQISSQLEVLLLRERTPAEYERVIRSVLDDVGDLTSLTHELLQLSKVSSEDATVLLTESVRVDEVLWDVQQEVSRLNERYSVEVDLEALPDDFERVAVPGNTALLKTALKNLVENACKFSVDGRAMVHGQFDKDSIEVTVSNEGDPIPDQELPFIFQPFYRSQQTAEVKGYGIGLSLVDRIVRLHGGRLQVRSESDQRLTTFQVRLPYQPGL</sequence>
<dbReference type="SMART" id="SM00387">
    <property type="entry name" value="HATPase_c"/>
    <property type="match status" value="1"/>
</dbReference>
<evidence type="ECO:0000256" key="6">
    <source>
        <dbReference type="ARBA" id="ARBA00022692"/>
    </source>
</evidence>
<feature type="transmembrane region" description="Helical" evidence="11">
    <location>
        <begin position="12"/>
        <end position="34"/>
    </location>
</feature>
<dbReference type="InterPro" id="IPR004358">
    <property type="entry name" value="Sig_transdc_His_kin-like_C"/>
</dbReference>
<keyword evidence="10 11" id="KW-0472">Membrane</keyword>
<dbReference type="RefSeq" id="WP_345265382.1">
    <property type="nucleotide sequence ID" value="NZ_BAABHB010000002.1"/>
</dbReference>
<evidence type="ECO:0000259" key="12">
    <source>
        <dbReference type="PROSITE" id="PS50109"/>
    </source>
</evidence>
<dbReference type="PANTHER" id="PTHR45436:SF5">
    <property type="entry name" value="SENSOR HISTIDINE KINASE TRCS"/>
    <property type="match status" value="1"/>
</dbReference>